<keyword evidence="1" id="KW-0812">Transmembrane</keyword>
<sequence length="299" mass="31975">MIAVVLVCVIVLLAGAALLAALIVDVTPGRTVVAPTSVRRVLEGEREFAGAVGMSWRDWLLIRVVVLAGAGALAWSTRVAFVVVLALVLGVVGPRLLLAGRAERRRIRVARAFVALLRRFAARLEASNEPFDSILAESAARAPSELAFLRAAAASRDVLSAVIAAVAAARSELLEKGLVTLLVSRTRDRMALAELLVDHQIPEIEALIDEAEEMRTVRSAQNATITVLAGAVTFMFAFLNGVPPLHDFYASPTGSIALVVVVLVFISAVGAMKLLLRQPRLFHWDLQRVARDVARIGGA</sequence>
<evidence type="ECO:0000256" key="1">
    <source>
        <dbReference type="SAM" id="Phobius"/>
    </source>
</evidence>
<protein>
    <submittedName>
        <fullName evidence="2">Uncharacterized protein</fullName>
    </submittedName>
</protein>
<name>A0A934K387_9BACT</name>
<dbReference type="AlphaFoldDB" id="A0A934K387"/>
<gene>
    <name evidence="2" type="ORF">JF886_14190</name>
</gene>
<feature type="transmembrane region" description="Helical" evidence="1">
    <location>
        <begin position="223"/>
        <end position="242"/>
    </location>
</feature>
<organism evidence="2 3">
    <name type="scientific">Candidatus Aeolococcus gillhamiae</name>
    <dbReference type="NCBI Taxonomy" id="3127015"/>
    <lineage>
        <taxon>Bacteria</taxon>
        <taxon>Bacillati</taxon>
        <taxon>Candidatus Dormiibacterota</taxon>
        <taxon>Candidatus Dormibacteria</taxon>
        <taxon>Candidatus Aeolococcales</taxon>
        <taxon>Candidatus Aeolococcaceae</taxon>
        <taxon>Candidatus Aeolococcus</taxon>
    </lineage>
</organism>
<proteinExistence type="predicted"/>
<dbReference type="EMBL" id="JAEKNS010000143">
    <property type="protein sequence ID" value="MBJ7595978.1"/>
    <property type="molecule type" value="Genomic_DNA"/>
</dbReference>
<feature type="transmembrane region" description="Helical" evidence="1">
    <location>
        <begin position="79"/>
        <end position="98"/>
    </location>
</feature>
<accession>A0A934K387</accession>
<evidence type="ECO:0000313" key="3">
    <source>
        <dbReference type="Proteomes" id="UP000606991"/>
    </source>
</evidence>
<keyword evidence="1" id="KW-1133">Transmembrane helix</keyword>
<evidence type="ECO:0000313" key="2">
    <source>
        <dbReference type="EMBL" id="MBJ7595978.1"/>
    </source>
</evidence>
<dbReference type="RefSeq" id="WP_337313582.1">
    <property type="nucleotide sequence ID" value="NZ_JAEKNS010000143.1"/>
</dbReference>
<keyword evidence="1" id="KW-0472">Membrane</keyword>
<reference evidence="2 3" key="1">
    <citation type="submission" date="2020-10" db="EMBL/GenBank/DDBJ databases">
        <title>Ca. Dormibacterota MAGs.</title>
        <authorList>
            <person name="Montgomery K."/>
        </authorList>
    </citation>
    <scope>NUCLEOTIDE SEQUENCE [LARGE SCALE GENOMIC DNA]</scope>
    <source>
        <strain evidence="2">SC8812_S17_18</strain>
    </source>
</reference>
<feature type="transmembrane region" description="Helical" evidence="1">
    <location>
        <begin position="254"/>
        <end position="276"/>
    </location>
</feature>
<dbReference type="Proteomes" id="UP000606991">
    <property type="component" value="Unassembled WGS sequence"/>
</dbReference>
<comment type="caution">
    <text evidence="2">The sequence shown here is derived from an EMBL/GenBank/DDBJ whole genome shotgun (WGS) entry which is preliminary data.</text>
</comment>